<evidence type="ECO:0000256" key="8">
    <source>
        <dbReference type="RuleBase" id="RU367158"/>
    </source>
</evidence>
<dbReference type="GO" id="GO:0050105">
    <property type="term" value="F:L-gulonolactone oxidase activity"/>
    <property type="evidence" value="ECO:0007669"/>
    <property type="project" value="UniProtKB-EC"/>
</dbReference>
<dbReference type="InterPro" id="IPR016169">
    <property type="entry name" value="FAD-bd_PCMH_sub2"/>
</dbReference>
<comment type="subcellular location">
    <subcellularLocation>
        <location evidence="2">Membrane</location>
    </subcellularLocation>
    <subcellularLocation>
        <location evidence="8">Microsome membrane</location>
        <topology evidence="8">Single-pass membrane protein</topology>
    </subcellularLocation>
    <subcellularLocation>
        <location evidence="8">Endoplasmic reticulum membrane</location>
        <topology evidence="8">Single-pass membrane protein</topology>
    </subcellularLocation>
</comment>
<dbReference type="EC" id="1.1.3.8" evidence="8"/>
<comment type="caution">
    <text evidence="10">The sequence shown here is derived from an EMBL/GenBank/DDBJ whole genome shotgun (WGS) entry which is preliminary data.</text>
</comment>
<dbReference type="InterPro" id="IPR016166">
    <property type="entry name" value="FAD-bd_PCMH"/>
</dbReference>
<evidence type="ECO:0000256" key="4">
    <source>
        <dbReference type="ARBA" id="ARBA00022630"/>
    </source>
</evidence>
<keyword evidence="5 8" id="KW-0274">FAD</keyword>
<sequence>MQHGTSGKHFKNWSNTYSCNPSLYFEPETIEEIKEILKSANENKKIVKVVGVGHSPSSIACTNDYMISLSKFDRIIDIDQENLKVKVQGGIRVDRLNGILYDNNMGLSVLGSISDQTIAGAICVGYHGTGINYGILNSYVTEIEMILASGEIKTYSKNSNADQFGAILCSLGCLGIILSVTIQCEKSFKLEQIEYPGRLEEMLESLDEHLKSSDHFRMFWYPHTDYVMCYNASRTKKPINPKKFNWFKDKLIGFYLLEFLLFIGFYFQFLVPYINWLYFKIFSNRSEYVDRSYNIFNFDCLFKQHAFESSIPIKDTSKYLLKLKRWLNENPNVRVHFGVEIRFSKSDDIWISPCSNQDSCWLNIIMFRPYGKEYPREEWWNINEKLMIECNGRPHWAKTHNLKKTELMELYPKFEQFDKLRRELDPNEIFINDCLRKVFS</sequence>
<evidence type="ECO:0000313" key="10">
    <source>
        <dbReference type="EMBL" id="CAF0889707.1"/>
    </source>
</evidence>
<keyword evidence="8" id="KW-0060">Ascorbate biosynthesis</keyword>
<dbReference type="InterPro" id="IPR006094">
    <property type="entry name" value="Oxid_FAD_bind_N"/>
</dbReference>
<dbReference type="Pfam" id="PF01565">
    <property type="entry name" value="FAD_binding_4"/>
    <property type="match status" value="1"/>
</dbReference>
<dbReference type="InterPro" id="IPR016167">
    <property type="entry name" value="FAD-bd_PCMH_sub1"/>
</dbReference>
<accession>A0A813YWH1</accession>
<evidence type="ECO:0000256" key="5">
    <source>
        <dbReference type="ARBA" id="ARBA00022827"/>
    </source>
</evidence>
<comment type="catalytic activity">
    <reaction evidence="8">
        <text>L-gulono-1,4-lactone + O2 = L-ascorbate + H2O2 + H(+)</text>
        <dbReference type="Rhea" id="RHEA:32363"/>
        <dbReference type="ChEBI" id="CHEBI:15378"/>
        <dbReference type="ChEBI" id="CHEBI:15379"/>
        <dbReference type="ChEBI" id="CHEBI:16240"/>
        <dbReference type="ChEBI" id="CHEBI:17587"/>
        <dbReference type="ChEBI" id="CHEBI:38290"/>
        <dbReference type="EC" id="1.1.3.8"/>
    </reaction>
</comment>
<keyword evidence="7 8" id="KW-0472">Membrane</keyword>
<dbReference type="Proteomes" id="UP000663879">
    <property type="component" value="Unassembled WGS sequence"/>
</dbReference>
<dbReference type="OrthoDB" id="610608at2759"/>
<keyword evidence="6 8" id="KW-0560">Oxidoreductase</keyword>
<keyword evidence="4 8" id="KW-0285">Flavoprotein</keyword>
<organism evidence="10 11">
    <name type="scientific">Brachionus calyciflorus</name>
    <dbReference type="NCBI Taxonomy" id="104777"/>
    <lineage>
        <taxon>Eukaryota</taxon>
        <taxon>Metazoa</taxon>
        <taxon>Spiralia</taxon>
        <taxon>Gnathifera</taxon>
        <taxon>Rotifera</taxon>
        <taxon>Eurotatoria</taxon>
        <taxon>Monogononta</taxon>
        <taxon>Pseudotrocha</taxon>
        <taxon>Ploima</taxon>
        <taxon>Brachionidae</taxon>
        <taxon>Brachionus</taxon>
    </lineage>
</organism>
<evidence type="ECO:0000256" key="6">
    <source>
        <dbReference type="ARBA" id="ARBA00023002"/>
    </source>
</evidence>
<evidence type="ECO:0000256" key="1">
    <source>
        <dbReference type="ARBA" id="ARBA00001974"/>
    </source>
</evidence>
<dbReference type="InterPro" id="IPR007173">
    <property type="entry name" value="ALO_C"/>
</dbReference>
<dbReference type="EMBL" id="CAJNOC010001769">
    <property type="protein sequence ID" value="CAF0889707.1"/>
    <property type="molecule type" value="Genomic_DNA"/>
</dbReference>
<dbReference type="SUPFAM" id="SSF56176">
    <property type="entry name" value="FAD-binding/transporter-associated domain-like"/>
    <property type="match status" value="1"/>
</dbReference>
<protein>
    <recommendedName>
        <fullName evidence="8">L-gulonolactone oxidase</fullName>
        <shortName evidence="8">LGO</shortName>
        <ecNumber evidence="8">1.1.3.8</ecNumber>
    </recommendedName>
</protein>
<proteinExistence type="inferred from homology"/>
<dbReference type="InterPro" id="IPR010031">
    <property type="entry name" value="FAD_lactone_oxidase-like"/>
</dbReference>
<dbReference type="Pfam" id="PF04030">
    <property type="entry name" value="ALO"/>
    <property type="match status" value="1"/>
</dbReference>
<name>A0A813YWH1_9BILA</name>
<evidence type="ECO:0000256" key="2">
    <source>
        <dbReference type="ARBA" id="ARBA00004370"/>
    </source>
</evidence>
<keyword evidence="8" id="KW-0256">Endoplasmic reticulum</keyword>
<evidence type="ECO:0000313" key="11">
    <source>
        <dbReference type="Proteomes" id="UP000663879"/>
    </source>
</evidence>
<comment type="function">
    <text evidence="8">Oxidizes L-gulono-1,4-lactone to hydrogen peroxide and L-xylo-hexulonolactone which spontaneously isomerizes to L-ascorbate.</text>
</comment>
<evidence type="ECO:0000256" key="7">
    <source>
        <dbReference type="ARBA" id="ARBA00023136"/>
    </source>
</evidence>
<dbReference type="UniPathway" id="UPA00991">
    <property type="reaction ID" value="UER00939"/>
</dbReference>
<dbReference type="PANTHER" id="PTHR43762:SF8">
    <property type="entry name" value="L-GULONOLACTONE OXIDASE"/>
    <property type="match status" value="1"/>
</dbReference>
<dbReference type="AlphaFoldDB" id="A0A813YWH1"/>
<dbReference type="Gene3D" id="1.10.45.10">
    <property type="entry name" value="Vanillyl-alcohol Oxidase, Chain A, domain 4"/>
    <property type="match status" value="1"/>
</dbReference>
<dbReference type="Gene3D" id="3.30.43.10">
    <property type="entry name" value="Uridine Diphospho-n-acetylenolpyruvylglucosamine Reductase, domain 2"/>
    <property type="match status" value="1"/>
</dbReference>
<feature type="domain" description="FAD-binding PCMH-type" evidence="9">
    <location>
        <begin position="17"/>
        <end position="187"/>
    </location>
</feature>
<dbReference type="GO" id="GO:0019853">
    <property type="term" value="P:L-ascorbic acid biosynthetic process"/>
    <property type="evidence" value="ECO:0007669"/>
    <property type="project" value="UniProtKB-KW"/>
</dbReference>
<gene>
    <name evidence="10" type="ORF">OXX778_LOCUS10844</name>
</gene>
<dbReference type="InterPro" id="IPR030654">
    <property type="entry name" value="Sugar_lactone_oxidase"/>
</dbReference>
<comment type="pathway">
    <text evidence="8">Cofactor biosynthesis; L-ascorbate biosynthesis via UDP-alpha-D-glucuronate pathway; L-ascorbate from UDP-alpha-D-glucuronate: step 4/4.</text>
</comment>
<evidence type="ECO:0000256" key="3">
    <source>
        <dbReference type="ARBA" id="ARBA00005466"/>
    </source>
</evidence>
<dbReference type="GO" id="GO:0003885">
    <property type="term" value="F:D-arabinono-1,4-lactone oxidase activity"/>
    <property type="evidence" value="ECO:0007669"/>
    <property type="project" value="UniProtKB-UniRule"/>
</dbReference>
<dbReference type="PIRSF" id="PIRSF000136">
    <property type="entry name" value="LGO_GLO"/>
    <property type="match status" value="1"/>
</dbReference>
<dbReference type="NCBIfam" id="TIGR01678">
    <property type="entry name" value="FAD_lactone_ox"/>
    <property type="match status" value="1"/>
</dbReference>
<keyword evidence="8" id="KW-0492">Microsome</keyword>
<feature type="transmembrane region" description="Helical" evidence="8">
    <location>
        <begin position="252"/>
        <end position="279"/>
    </location>
</feature>
<dbReference type="Gene3D" id="3.30.70.2520">
    <property type="match status" value="1"/>
</dbReference>
<dbReference type="PROSITE" id="PS51387">
    <property type="entry name" value="FAD_PCMH"/>
    <property type="match status" value="1"/>
</dbReference>
<evidence type="ECO:0000259" key="9">
    <source>
        <dbReference type="PROSITE" id="PS51387"/>
    </source>
</evidence>
<comment type="similarity">
    <text evidence="3 8">Belongs to the oxygen-dependent FAD-linked oxidoreductase family.</text>
</comment>
<dbReference type="PANTHER" id="PTHR43762">
    <property type="entry name" value="L-GULONOLACTONE OXIDASE"/>
    <property type="match status" value="1"/>
</dbReference>
<keyword evidence="8" id="KW-1133">Transmembrane helix</keyword>
<keyword evidence="11" id="KW-1185">Reference proteome</keyword>
<dbReference type="InterPro" id="IPR016171">
    <property type="entry name" value="Vanillyl_alc_oxidase_C-sub2"/>
</dbReference>
<dbReference type="GO" id="GO:0005789">
    <property type="term" value="C:endoplasmic reticulum membrane"/>
    <property type="evidence" value="ECO:0007669"/>
    <property type="project" value="UniProtKB-SubCell"/>
</dbReference>
<keyword evidence="8" id="KW-0812">Transmembrane</keyword>
<reference evidence="10" key="1">
    <citation type="submission" date="2021-02" db="EMBL/GenBank/DDBJ databases">
        <authorList>
            <person name="Nowell W R."/>
        </authorList>
    </citation>
    <scope>NUCLEOTIDE SEQUENCE</scope>
    <source>
        <strain evidence="10">Ploen Becks lab</strain>
    </source>
</reference>
<dbReference type="InterPro" id="IPR036318">
    <property type="entry name" value="FAD-bd_PCMH-like_sf"/>
</dbReference>
<dbReference type="Gene3D" id="3.30.465.10">
    <property type="match status" value="1"/>
</dbReference>
<comment type="cofactor">
    <cofactor evidence="1 8">
        <name>FAD</name>
        <dbReference type="ChEBI" id="CHEBI:57692"/>
    </cofactor>
</comment>
<dbReference type="GO" id="GO:0071949">
    <property type="term" value="F:FAD binding"/>
    <property type="evidence" value="ECO:0007669"/>
    <property type="project" value="UniProtKB-UniRule"/>
</dbReference>